<evidence type="ECO:0000313" key="2">
    <source>
        <dbReference type="Proteomes" id="UP000003089"/>
    </source>
</evidence>
<sequence length="190" mass="19853">MGNCKLTKGLGGKKCEYVLSGVRETFLANYYPPANGDAVVDGAIAYKFGTDGDIEGIFLPEGESFFPIKGADNTTSYADALLVGGNGGKYRQHTLNTVIEQDDVDIINEGDALSLGRFIAVVVTVNGSIKVLGRTGGLSAPAGGFDYASGAAEADATGWTTILQGASTEIAPFVKDRSVITPIYKETITE</sequence>
<dbReference type="eggNOG" id="ENOG5033UAY">
    <property type="taxonomic scope" value="Bacteria"/>
</dbReference>
<proteinExistence type="predicted"/>
<gene>
    <name evidence="1" type="ORF">HMPREF1068_03201</name>
</gene>
<organism evidence="1 2">
    <name type="scientific">Bacteroides nordii CL02T12C05</name>
    <dbReference type="NCBI Taxonomy" id="997884"/>
    <lineage>
        <taxon>Bacteria</taxon>
        <taxon>Pseudomonadati</taxon>
        <taxon>Bacteroidota</taxon>
        <taxon>Bacteroidia</taxon>
        <taxon>Bacteroidales</taxon>
        <taxon>Bacteroidaceae</taxon>
        <taxon>Bacteroides</taxon>
    </lineage>
</organism>
<dbReference type="STRING" id="997884.HMPREF1068_03201"/>
<dbReference type="EMBL" id="AGXS01000021">
    <property type="protein sequence ID" value="EIY47551.1"/>
    <property type="molecule type" value="Genomic_DNA"/>
</dbReference>
<name>I9RWN5_9BACE</name>
<dbReference type="AlphaFoldDB" id="I9RWN5"/>
<keyword evidence="2" id="KW-1185">Reference proteome</keyword>
<protein>
    <submittedName>
        <fullName evidence="1">Uncharacterized protein</fullName>
    </submittedName>
</protein>
<accession>I9RWN5</accession>
<dbReference type="RefSeq" id="WP_007486387.1">
    <property type="nucleotide sequence ID" value="NZ_JH724315.1"/>
</dbReference>
<reference evidence="1 2" key="1">
    <citation type="submission" date="2012-02" db="EMBL/GenBank/DDBJ databases">
        <title>The Genome Sequence of Bacteroides nordii CL02T12C05.</title>
        <authorList>
            <consortium name="The Broad Institute Genome Sequencing Platform"/>
            <person name="Earl A."/>
            <person name="Ward D."/>
            <person name="Feldgarden M."/>
            <person name="Gevers D."/>
            <person name="Zitomersky N.L."/>
            <person name="Coyne M.J."/>
            <person name="Comstock L.E."/>
            <person name="Young S.K."/>
            <person name="Zeng Q."/>
            <person name="Gargeya S."/>
            <person name="Fitzgerald M."/>
            <person name="Haas B."/>
            <person name="Abouelleil A."/>
            <person name="Alvarado L."/>
            <person name="Arachchi H.M."/>
            <person name="Berlin A."/>
            <person name="Chapman S.B."/>
            <person name="Gearin G."/>
            <person name="Goldberg J."/>
            <person name="Griggs A."/>
            <person name="Gujja S."/>
            <person name="Hansen M."/>
            <person name="Heiman D."/>
            <person name="Howarth C."/>
            <person name="Larimer J."/>
            <person name="Lui A."/>
            <person name="MacDonald P.J.P."/>
            <person name="McCowen C."/>
            <person name="Montmayeur A."/>
            <person name="Murphy C."/>
            <person name="Neiman D."/>
            <person name="Pearson M."/>
            <person name="Priest M."/>
            <person name="Roberts A."/>
            <person name="Saif S."/>
            <person name="Shea T."/>
            <person name="Sisk P."/>
            <person name="Stolte C."/>
            <person name="Sykes S."/>
            <person name="Wortman J."/>
            <person name="Nusbaum C."/>
            <person name="Birren B."/>
        </authorList>
    </citation>
    <scope>NUCLEOTIDE SEQUENCE [LARGE SCALE GENOMIC DNA]</scope>
    <source>
        <strain evidence="1 2">CL02T12C05</strain>
    </source>
</reference>
<dbReference type="Proteomes" id="UP000003089">
    <property type="component" value="Unassembled WGS sequence"/>
</dbReference>
<dbReference type="HOGENOM" id="CLU_1508332_0_0_10"/>
<dbReference type="PATRIC" id="fig|997884.3.peg.3283"/>
<comment type="caution">
    <text evidence="1">The sequence shown here is derived from an EMBL/GenBank/DDBJ whole genome shotgun (WGS) entry which is preliminary data.</text>
</comment>
<evidence type="ECO:0000313" key="1">
    <source>
        <dbReference type="EMBL" id="EIY47551.1"/>
    </source>
</evidence>